<dbReference type="AlphaFoldDB" id="A0A8T2JMH2"/>
<name>A0A8T2JMH2_9PIPI</name>
<dbReference type="EMBL" id="JAACNH010000003">
    <property type="protein sequence ID" value="KAG8446495.1"/>
    <property type="molecule type" value="Genomic_DNA"/>
</dbReference>
<organism evidence="1 2">
    <name type="scientific">Hymenochirus boettgeri</name>
    <name type="common">Congo dwarf clawed frog</name>
    <dbReference type="NCBI Taxonomy" id="247094"/>
    <lineage>
        <taxon>Eukaryota</taxon>
        <taxon>Metazoa</taxon>
        <taxon>Chordata</taxon>
        <taxon>Craniata</taxon>
        <taxon>Vertebrata</taxon>
        <taxon>Euteleostomi</taxon>
        <taxon>Amphibia</taxon>
        <taxon>Batrachia</taxon>
        <taxon>Anura</taxon>
        <taxon>Pipoidea</taxon>
        <taxon>Pipidae</taxon>
        <taxon>Pipinae</taxon>
        <taxon>Hymenochirus</taxon>
    </lineage>
</organism>
<dbReference type="GO" id="GO:0005739">
    <property type="term" value="C:mitochondrion"/>
    <property type="evidence" value="ECO:0007669"/>
    <property type="project" value="InterPro"/>
</dbReference>
<dbReference type="PANTHER" id="PTHR34561:SF1">
    <property type="entry name" value="NADH DEHYDROGENASE [UBIQUINONE] 1 ALPHA SUBCOMPLEX ASSEMBLY FACTOR 8"/>
    <property type="match status" value="1"/>
</dbReference>
<protein>
    <submittedName>
        <fullName evidence="1">Uncharacterized protein</fullName>
    </submittedName>
</protein>
<reference evidence="1" key="1">
    <citation type="thesis" date="2020" institute="ProQuest LLC" country="789 East Eisenhower Parkway, Ann Arbor, MI, USA">
        <title>Comparative Genomics and Chromosome Evolution.</title>
        <authorList>
            <person name="Mudd A.B."/>
        </authorList>
    </citation>
    <scope>NUCLEOTIDE SEQUENCE</scope>
    <source>
        <strain evidence="1">Female2</strain>
        <tissue evidence="1">Blood</tissue>
    </source>
</reference>
<dbReference type="OrthoDB" id="3821113at2759"/>
<evidence type="ECO:0000313" key="1">
    <source>
        <dbReference type="EMBL" id="KAG8446495.1"/>
    </source>
</evidence>
<sequence>MSSKTALPGKGGLERIPMLLAECRVQVLSYGKCVSASTSGRNELRRGACAKEFEDLKQCKEEDEMTERNGHFIWQK</sequence>
<evidence type="ECO:0000313" key="2">
    <source>
        <dbReference type="Proteomes" id="UP000812440"/>
    </source>
</evidence>
<dbReference type="GO" id="GO:0032981">
    <property type="term" value="P:mitochondrial respiratory chain complex I assembly"/>
    <property type="evidence" value="ECO:0007669"/>
    <property type="project" value="InterPro"/>
</dbReference>
<accession>A0A8T2JMH2</accession>
<keyword evidence="2" id="KW-1185">Reference proteome</keyword>
<proteinExistence type="predicted"/>
<comment type="caution">
    <text evidence="1">The sequence shown here is derived from an EMBL/GenBank/DDBJ whole genome shotgun (WGS) entry which is preliminary data.</text>
</comment>
<dbReference type="InterPro" id="IPR034595">
    <property type="entry name" value="NDUFAF8"/>
</dbReference>
<dbReference type="PANTHER" id="PTHR34561">
    <property type="entry name" value="NADH DEHYDROGENASE [UBIQUINONE] 1 ALPHA SUBCOMPLEX ASSEMBLY FACTOR 8"/>
    <property type="match status" value="1"/>
</dbReference>
<dbReference type="Proteomes" id="UP000812440">
    <property type="component" value="Chromosome 8_10"/>
</dbReference>
<gene>
    <name evidence="1" type="ORF">GDO86_014087</name>
</gene>